<dbReference type="PANTHER" id="PTHR13003">
    <property type="entry name" value="NUP107-RELATED"/>
    <property type="match status" value="1"/>
</dbReference>
<evidence type="ECO:0000256" key="5">
    <source>
        <dbReference type="ARBA" id="ARBA00023010"/>
    </source>
</evidence>
<comment type="subcellular location">
    <subcellularLocation>
        <location evidence="8">Nucleus</location>
        <location evidence="8">Nuclear pore complex</location>
    </subcellularLocation>
    <subcellularLocation>
        <location evidence="8">Nucleus membrane</location>
    </subcellularLocation>
</comment>
<dbReference type="AlphaFoldDB" id="A0A1B6C6Q4"/>
<dbReference type="Pfam" id="PF04121">
    <property type="entry name" value="Nup84_Nup100"/>
    <property type="match status" value="1"/>
</dbReference>
<keyword evidence="8" id="KW-0472">Membrane</keyword>
<dbReference type="Gene3D" id="1.20.190.50">
    <property type="match status" value="1"/>
</dbReference>
<dbReference type="PANTHER" id="PTHR13003:SF2">
    <property type="entry name" value="NUCLEAR PORE COMPLEX PROTEIN NUP107"/>
    <property type="match status" value="1"/>
</dbReference>
<keyword evidence="4" id="KW-0653">Protein transport</keyword>
<proteinExistence type="inferred from homology"/>
<protein>
    <recommendedName>
        <fullName evidence="8">Nuclear pore complex protein</fullName>
    </recommendedName>
</protein>
<dbReference type="GO" id="GO:0006606">
    <property type="term" value="P:protein import into nucleus"/>
    <property type="evidence" value="ECO:0007669"/>
    <property type="project" value="TreeGrafter"/>
</dbReference>
<evidence type="ECO:0000313" key="10">
    <source>
        <dbReference type="EMBL" id="JAS34082.1"/>
    </source>
</evidence>
<dbReference type="GO" id="GO:0000973">
    <property type="term" value="P:post-transcriptional tethering of RNA polymerase II gene DNA at nuclear periphery"/>
    <property type="evidence" value="ECO:0007669"/>
    <property type="project" value="TreeGrafter"/>
</dbReference>
<dbReference type="InterPro" id="IPR007252">
    <property type="entry name" value="Nup84/Nup107"/>
</dbReference>
<gene>
    <name evidence="10" type="ORF">g.30310</name>
    <name evidence="9" type="ORF">g.30311</name>
</gene>
<evidence type="ECO:0000256" key="2">
    <source>
        <dbReference type="ARBA" id="ARBA00022448"/>
    </source>
</evidence>
<organism evidence="9">
    <name type="scientific">Clastoptera arizonana</name>
    <name type="common">Arizona spittle bug</name>
    <dbReference type="NCBI Taxonomy" id="38151"/>
    <lineage>
        <taxon>Eukaryota</taxon>
        <taxon>Metazoa</taxon>
        <taxon>Ecdysozoa</taxon>
        <taxon>Arthropoda</taxon>
        <taxon>Hexapoda</taxon>
        <taxon>Insecta</taxon>
        <taxon>Pterygota</taxon>
        <taxon>Neoptera</taxon>
        <taxon>Paraneoptera</taxon>
        <taxon>Hemiptera</taxon>
        <taxon>Auchenorrhyncha</taxon>
        <taxon>Cercopoidea</taxon>
        <taxon>Clastopteridae</taxon>
        <taxon>Clastoptera</taxon>
    </lineage>
</organism>
<comment type="similarity">
    <text evidence="1 8">Belongs to the nucleoporin Nup84/Nup107 family.</text>
</comment>
<accession>A0A1B6C6Q4</accession>
<dbReference type="GO" id="GO:0031080">
    <property type="term" value="C:nuclear pore outer ring"/>
    <property type="evidence" value="ECO:0007669"/>
    <property type="project" value="TreeGrafter"/>
</dbReference>
<evidence type="ECO:0000256" key="6">
    <source>
        <dbReference type="ARBA" id="ARBA00023132"/>
    </source>
</evidence>
<sequence>LEAAELVGLDVEAITQRVVEKIRNKESMDNMLRLELISRTTDEDLEKISALEWVVMYPQQRAEALWQANAMIRRFLTVDKIEAARMAYNKIPMDSIEIILNQYHVENNETQLLDFDNLPDKVAVSIREFMCHKSYLDAQEGFSDWFHHFHNAKPKAPPKPKEGASFTDKVAYDHRLAQYNKELERWNIAMAHQTKNVKSQLYNVLLFPQGGWLVDLEQENILRQQQMKSLRSLCIPKIVLLLHTVLFNMGEHTESVQLADLIISEQTKLYQVYNKQQLRELLAKLSESSLALLDQGKDAFGCPVTS</sequence>
<dbReference type="EMBL" id="GEDC01003216">
    <property type="protein sequence ID" value="JAS34082.1"/>
    <property type="molecule type" value="Transcribed_RNA"/>
</dbReference>
<evidence type="ECO:0000256" key="8">
    <source>
        <dbReference type="RuleBase" id="RU365072"/>
    </source>
</evidence>
<dbReference type="GO" id="GO:0017056">
    <property type="term" value="F:structural constituent of nuclear pore"/>
    <property type="evidence" value="ECO:0007669"/>
    <property type="project" value="UniProtKB-UniRule"/>
</dbReference>
<dbReference type="GO" id="GO:0031965">
    <property type="term" value="C:nuclear membrane"/>
    <property type="evidence" value="ECO:0007669"/>
    <property type="project" value="UniProtKB-SubCell"/>
</dbReference>
<comment type="function">
    <text evidence="8">Functions as a component of the nuclear pore complex (NPC).</text>
</comment>
<evidence type="ECO:0000256" key="4">
    <source>
        <dbReference type="ARBA" id="ARBA00022927"/>
    </source>
</evidence>
<evidence type="ECO:0000256" key="3">
    <source>
        <dbReference type="ARBA" id="ARBA00022816"/>
    </source>
</evidence>
<evidence type="ECO:0000256" key="1">
    <source>
        <dbReference type="ARBA" id="ARBA00009510"/>
    </source>
</evidence>
<dbReference type="FunFam" id="1.20.190.50:FF:000001">
    <property type="entry name" value="Nuclear pore complex protein"/>
    <property type="match status" value="1"/>
</dbReference>
<keyword evidence="7 8" id="KW-0539">Nucleus</keyword>
<reference evidence="9" key="1">
    <citation type="submission" date="2015-12" db="EMBL/GenBank/DDBJ databases">
        <title>De novo transcriptome assembly of four potential Pierce s Disease insect vectors from Arizona vineyards.</title>
        <authorList>
            <person name="Tassone E.E."/>
        </authorList>
    </citation>
    <scope>NUCLEOTIDE SEQUENCE</scope>
</reference>
<keyword evidence="3" id="KW-0509">mRNA transport</keyword>
<dbReference type="EMBL" id="GEDC01028110">
    <property type="protein sequence ID" value="JAS09188.1"/>
    <property type="molecule type" value="Transcribed_RNA"/>
</dbReference>
<evidence type="ECO:0000256" key="7">
    <source>
        <dbReference type="ARBA" id="ARBA00023242"/>
    </source>
</evidence>
<evidence type="ECO:0000313" key="9">
    <source>
        <dbReference type="EMBL" id="JAS09188.1"/>
    </source>
</evidence>
<feature type="non-terminal residue" evidence="9">
    <location>
        <position position="1"/>
    </location>
</feature>
<dbReference type="GO" id="GO:0006406">
    <property type="term" value="P:mRNA export from nucleus"/>
    <property type="evidence" value="ECO:0007669"/>
    <property type="project" value="TreeGrafter"/>
</dbReference>
<keyword evidence="5 8" id="KW-0811">Translocation</keyword>
<keyword evidence="6 8" id="KW-0906">Nuclear pore complex</keyword>
<name>A0A1B6C6Q4_9HEMI</name>
<comment type="subunit">
    <text evidence="8">Part of the nuclear pore complex (NPC).</text>
</comment>
<keyword evidence="2 8" id="KW-0813">Transport</keyword>